<reference evidence="1 2" key="1">
    <citation type="submission" date="2024-09" db="EMBL/GenBank/DDBJ databases">
        <authorList>
            <person name="Sun Q."/>
            <person name="Mori K."/>
        </authorList>
    </citation>
    <scope>NUCLEOTIDE SEQUENCE [LARGE SCALE GENOMIC DNA]</scope>
    <source>
        <strain evidence="1 2">CCM 7904</strain>
    </source>
</reference>
<dbReference type="EMBL" id="JBHLWQ010000119">
    <property type="protein sequence ID" value="MFC0201172.1"/>
    <property type="molecule type" value="Genomic_DNA"/>
</dbReference>
<sequence>MLTDRKLDEVQAEISKIEQLMSALSIIVDDVDEAATGHRRRQLDALIGVTAAATSQVQKAQDAFETLFEALRATENAA</sequence>
<organism evidence="1 2">
    <name type="scientific">Paracoccus rhizosphaerae</name>
    <dbReference type="NCBI Taxonomy" id="1133347"/>
    <lineage>
        <taxon>Bacteria</taxon>
        <taxon>Pseudomonadati</taxon>
        <taxon>Pseudomonadota</taxon>
        <taxon>Alphaproteobacteria</taxon>
        <taxon>Rhodobacterales</taxon>
        <taxon>Paracoccaceae</taxon>
        <taxon>Paracoccus</taxon>
    </lineage>
</organism>
<dbReference type="RefSeq" id="WP_265507001.1">
    <property type="nucleotide sequence ID" value="NZ_JAOTBE010000022.1"/>
</dbReference>
<evidence type="ECO:0000313" key="2">
    <source>
        <dbReference type="Proteomes" id="UP001589795"/>
    </source>
</evidence>
<comment type="caution">
    <text evidence="1">The sequence shown here is derived from an EMBL/GenBank/DDBJ whole genome shotgun (WGS) entry which is preliminary data.</text>
</comment>
<keyword evidence="2" id="KW-1185">Reference proteome</keyword>
<accession>A0ABV6CL90</accession>
<evidence type="ECO:0000313" key="1">
    <source>
        <dbReference type="EMBL" id="MFC0201172.1"/>
    </source>
</evidence>
<dbReference type="Proteomes" id="UP001589795">
    <property type="component" value="Unassembled WGS sequence"/>
</dbReference>
<gene>
    <name evidence="1" type="ORF">ACFFIZ_12865</name>
</gene>
<name>A0ABV6CL90_9RHOB</name>
<proteinExistence type="predicted"/>
<protein>
    <submittedName>
        <fullName evidence="1">Uncharacterized protein</fullName>
    </submittedName>
</protein>